<dbReference type="Pfam" id="PF13860">
    <property type="entry name" value="FlgD_ig"/>
    <property type="match status" value="1"/>
</dbReference>
<feature type="domain" description="Glycosyl hydrolase family 13 catalytic" evidence="4">
    <location>
        <begin position="422"/>
        <end position="806"/>
    </location>
</feature>
<dbReference type="RefSeq" id="WP_183990582.1">
    <property type="nucleotide sequence ID" value="NZ_JACIFG010000005.1"/>
</dbReference>
<dbReference type="InterPro" id="IPR017853">
    <property type="entry name" value="GH"/>
</dbReference>
<dbReference type="NCBIfam" id="TIGR04183">
    <property type="entry name" value="Por_Secre_tail"/>
    <property type="match status" value="1"/>
</dbReference>
<dbReference type="Pfam" id="PF00128">
    <property type="entry name" value="Alpha-amylase"/>
    <property type="match status" value="1"/>
</dbReference>
<keyword evidence="5" id="KW-0378">Hydrolase</keyword>
<dbReference type="SUPFAM" id="SSF81296">
    <property type="entry name" value="E set domains"/>
    <property type="match status" value="1"/>
</dbReference>
<evidence type="ECO:0000256" key="2">
    <source>
        <dbReference type="SAM" id="MobiDB-lite"/>
    </source>
</evidence>
<comment type="caution">
    <text evidence="5">The sequence shown here is derived from an EMBL/GenBank/DDBJ whole genome shotgun (WGS) entry which is preliminary data.</text>
</comment>
<accession>A0A9X2ZY75</accession>
<dbReference type="Gene3D" id="2.60.40.10">
    <property type="entry name" value="Immunoglobulins"/>
    <property type="match status" value="1"/>
</dbReference>
<feature type="chain" id="PRO_5040745352" evidence="3">
    <location>
        <begin position="23"/>
        <end position="1342"/>
    </location>
</feature>
<dbReference type="PANTHER" id="PTHR43002">
    <property type="entry name" value="GLYCOGEN DEBRANCHING ENZYME"/>
    <property type="match status" value="1"/>
</dbReference>
<evidence type="ECO:0000259" key="4">
    <source>
        <dbReference type="SMART" id="SM00642"/>
    </source>
</evidence>
<protein>
    <submittedName>
        <fullName evidence="5">Glycosidase</fullName>
    </submittedName>
</protein>
<dbReference type="InterPro" id="IPR014756">
    <property type="entry name" value="Ig_E-set"/>
</dbReference>
<dbReference type="InterPro" id="IPR025965">
    <property type="entry name" value="FlgD/Vpr_Ig-like"/>
</dbReference>
<dbReference type="Gene3D" id="2.60.40.4070">
    <property type="match status" value="1"/>
</dbReference>
<evidence type="ECO:0000256" key="3">
    <source>
        <dbReference type="SAM" id="SignalP"/>
    </source>
</evidence>
<dbReference type="EMBL" id="JANUBF010000003">
    <property type="protein sequence ID" value="MCS4035698.1"/>
    <property type="molecule type" value="Genomic_DNA"/>
</dbReference>
<gene>
    <name evidence="5" type="ORF">GGQ01_000746</name>
</gene>
<evidence type="ECO:0000256" key="1">
    <source>
        <dbReference type="ARBA" id="ARBA00008061"/>
    </source>
</evidence>
<dbReference type="Proteomes" id="UP001155040">
    <property type="component" value="Unassembled WGS sequence"/>
</dbReference>
<proteinExistence type="inferred from homology"/>
<feature type="region of interest" description="Disordered" evidence="2">
    <location>
        <begin position="266"/>
        <end position="287"/>
    </location>
</feature>
<keyword evidence="3" id="KW-0732">Signal</keyword>
<dbReference type="Gene3D" id="3.20.20.80">
    <property type="entry name" value="Glycosidases"/>
    <property type="match status" value="1"/>
</dbReference>
<sequence>MSRLWWLLVVGLALLVAPPATGQVVETTPSPPRTDQSVTLYFNADEGNAGLEGYDGTIYAHTGISTDQNPEEQWKCVKNNWPTEEAFSGNRDDTQLTQVAGEPNRYRLEISDIRAYYQDTSTECGLGADEKIETMNMVFRNDDGSRSGRAAGGGDIFVDVFDVGDEPSLQATIQSPQSDPPLYPFVTQSTSVDVAVSADTANIASIASLQLFVDDTQVASTSEASLTYTLDTSSPGRFDVRVEAEATTDSTTLTDSTSTLFVRAPEVQDAPRPSSIQGAPGENDGITYNSDGSVTLSLYAPEKSFIYAIGDFSNWELDADYFMNRDGGHWWVTIPAADLRGQDEYDFQYFVDGTIRTSDPFAHKVRTPQDGGISEDIYSGLEPYPENQTENLVSVIRPDQESNSFDFSSFEPPEREDLVVYELLLRDFVEQGSFAVLSDTLDYLDRLGVNAVELMPVANFGGNNSWGYNPNAHLALDKSYGPPQGFKQFVEEAHQRGIAVIMDVVYNHITAQSPLSQLYASNTDNPFLEPQPGEDPNRDRGFCDDFFQELNHGSPFIKNYIDRANEYWLEEFNVDGFRFDLAKCVADDGVNVNDSGYQAAVTEGWKDVADHVWDTVDSDALMILEFFGSPGVENELGGYRDENTGSMITWYNMNSIYSQADMGYLGGDGGTSDFSSSYYENRSGYDQASFISYMESHDEQWLMRRKKAFGNSTDGYSTRNFETALNRQKLVGGFFFTTPGPRMMWQFGELGYGWGENECLKESDACTASDPGRTSPKPIRWEYRDPETSPDRVRLYKTWSALINLRQAHEVFRSPDTEVEMLVGDGERIRWIRLSHPTMDALVVGNFGLLQRNATVTFPQTGTWYNVFANREVNIQTATKTLPLRPGEFRVYTSGEPAVTPEEGLVPSTINPPSRIDVDVEQSFGPVTDPSNYRLVALPGSIDVPLTQAAFGTPGDTWRAFYDTGAGSDYLVEYSNADERFELGNGTGLWLLSERTFAYEDSVASVSLRKNRAHIPLHEGWNIISNPFSLSVPWTRVQADNSVSAPLYRWKNGSFVEADTFRTAATGEAFYFKNATGKDSLAVPYPGSVADRQAAQAAMPEAVTTLRSASTFQLQAQANGTTTSVRLGYSEGTEPVHHAAPRASFSDVRLVAGGDGHALATQVVPTAADSVRTDRLSYPLRLSASKGQSVTLRPKGLDAFTNQPVTLVNRATGTTYEVGDGETVEFTPASSTTRLQLRVGSVPDNESELTPEQVRLYQNYPNPVHRSTTIKYDLPKQASVRLSVYDVLGRRVTTLVRGERTSGQHTVTWRPGQSGASLSSGVYFVRLEADDAVRSRRITVVR</sequence>
<dbReference type="InterPro" id="IPR006047">
    <property type="entry name" value="GH13_cat_dom"/>
</dbReference>
<organism evidence="5 6">
    <name type="scientific">Salinibacter ruber</name>
    <dbReference type="NCBI Taxonomy" id="146919"/>
    <lineage>
        <taxon>Bacteria</taxon>
        <taxon>Pseudomonadati</taxon>
        <taxon>Rhodothermota</taxon>
        <taxon>Rhodothermia</taxon>
        <taxon>Rhodothermales</taxon>
        <taxon>Salinibacteraceae</taxon>
        <taxon>Salinibacter</taxon>
    </lineage>
</organism>
<feature type="signal peptide" evidence="3">
    <location>
        <begin position="1"/>
        <end position="22"/>
    </location>
</feature>
<keyword evidence="5" id="KW-0326">Glycosidase</keyword>
<evidence type="ECO:0000313" key="6">
    <source>
        <dbReference type="Proteomes" id="UP001155040"/>
    </source>
</evidence>
<comment type="similarity">
    <text evidence="1">Belongs to the glycosyl hydrolase 13 family.</text>
</comment>
<dbReference type="SMART" id="SM00642">
    <property type="entry name" value="Aamy"/>
    <property type="match status" value="1"/>
</dbReference>
<dbReference type="InterPro" id="IPR013783">
    <property type="entry name" value="Ig-like_fold"/>
</dbReference>
<dbReference type="GO" id="GO:0016798">
    <property type="term" value="F:hydrolase activity, acting on glycosyl bonds"/>
    <property type="evidence" value="ECO:0007669"/>
    <property type="project" value="UniProtKB-KW"/>
</dbReference>
<dbReference type="GO" id="GO:0005975">
    <property type="term" value="P:carbohydrate metabolic process"/>
    <property type="evidence" value="ECO:0007669"/>
    <property type="project" value="InterPro"/>
</dbReference>
<evidence type="ECO:0000313" key="5">
    <source>
        <dbReference type="EMBL" id="MCS4035698.1"/>
    </source>
</evidence>
<dbReference type="CDD" id="cd11350">
    <property type="entry name" value="AmyAc_4"/>
    <property type="match status" value="1"/>
</dbReference>
<dbReference type="SUPFAM" id="SSF51445">
    <property type="entry name" value="(Trans)glycosidases"/>
    <property type="match status" value="1"/>
</dbReference>
<dbReference type="InterPro" id="IPR026444">
    <property type="entry name" value="Secre_tail"/>
</dbReference>
<name>A0A9X2ZY75_9BACT</name>
<reference evidence="5" key="1">
    <citation type="submission" date="2022-08" db="EMBL/GenBank/DDBJ databases">
        <title>Genomic Encyclopedia of Type Strains, Phase V (KMG-V): Genome sequencing to study the core and pangenomes of soil and plant-associated prokaryotes.</title>
        <authorList>
            <person name="Whitman W."/>
        </authorList>
    </citation>
    <scope>NUCLEOTIDE SEQUENCE</scope>
    <source>
        <strain evidence="5">SP3012</strain>
    </source>
</reference>